<accession>A0ABR9RSM8</accession>
<sequence length="911" mass="102076">MTTQPAPVEIQFDPDQEFQHDAIRAVVDLFRGQSMAPSQFEMSHDGAQGALISHVGFGNNVMVADEQVRANLDEVQDRNGIPAAFRGLANDAVSTLASWDFTVEMETGTGKTYVYLRTALELNKEYGFTKFVIVVPSVPIREGVEQNLRLLQSHFADLYDGLQYGVVKYDSKDLARLRGYANSNSMQFLIMNIDAFNKTDTNKIYDDTQDSMMGNRPIDFIRACNPIVIIDEPQNMESDTAKKAIAALNPAATLRYSATHRDRYQQVYRLTPVDAYRLGLVKRISVWSVTEELNGNKPYLKVLKVTAKKTTVTAQVEVSVLTDDGVKRKKVNVTGGRTPTDLRKVTDLDNYDGYVVEDINAEGGYIEFTNGTVVAVGDTEGASHDEVQRAQIRATIAEHLDRELEFHKRRNDPGFAPTKVLSLFFIDKVAHYAPDDGKFRRWFTEEYNAAKARPKYADLDLPAADKVHDGYFAVDKKGTVKDSRGSAATADDATAYELIMKDKQRLLSTDEPLRFIFSHSALREGWDNPNVFVICTLNDSKSEMRKRQEIGRGLRLPVDANGNRVTDPRVAKLTVVANEAYDEFAATLQHEIEAETGVKFDKTSIENARAKRVPVTRQPNTINSEAFNDLWARIQHRTTYQVTYSTSDLISNAAARLSRKPSLVGAKIRVVKSDVDITTDGVHADVVAEKSAITVQNSYPIPDLLGNLTRLVPVSRASIAQILIQCGRLGEVTTNPQQFIEQARDAIDQTLAELLVDGIKYEKRGTGTNSLYEMSLFLDEKEREELAARVYEVTNTNKAPYSHVVWDSTLEAEVAARLDAHEDVLVFLKLPRWFLIDTPVGPYNPDWAYIKQDEDGHQRLYLVRETKPTQDTSELRKKEHLKVEFGYAHFAALDDVNFGVIDSADQIAEGS</sequence>
<dbReference type="InterPro" id="IPR045572">
    <property type="entry name" value="RE_endonuc_C"/>
</dbReference>
<dbReference type="InterPro" id="IPR027417">
    <property type="entry name" value="P-loop_NTPase"/>
</dbReference>
<protein>
    <submittedName>
        <fullName evidence="3">DEAD/DEAH box helicase family protein</fullName>
    </submittedName>
</protein>
<keyword evidence="4" id="KW-1185">Reference proteome</keyword>
<name>A0ABR9RSM8_9ACTN</name>
<feature type="domain" description="Type III restriction enzyme C-terminal endonuclease" evidence="2">
    <location>
        <begin position="798"/>
        <end position="902"/>
    </location>
</feature>
<dbReference type="RefSeq" id="WP_193637906.1">
    <property type="nucleotide sequence ID" value="NZ_JADCSA010000006.1"/>
</dbReference>
<dbReference type="Proteomes" id="UP000756387">
    <property type="component" value="Unassembled WGS sequence"/>
</dbReference>
<dbReference type="EMBL" id="JADCSA010000006">
    <property type="protein sequence ID" value="MBE7324579.1"/>
    <property type="molecule type" value="Genomic_DNA"/>
</dbReference>
<proteinExistence type="predicted"/>
<dbReference type="Pfam" id="PF19778">
    <property type="entry name" value="RE_endonuc"/>
    <property type="match status" value="1"/>
</dbReference>
<dbReference type="GO" id="GO:0004386">
    <property type="term" value="F:helicase activity"/>
    <property type="evidence" value="ECO:0007669"/>
    <property type="project" value="UniProtKB-KW"/>
</dbReference>
<dbReference type="SUPFAM" id="SSF52540">
    <property type="entry name" value="P-loop containing nucleoside triphosphate hydrolases"/>
    <property type="match status" value="2"/>
</dbReference>
<evidence type="ECO:0000259" key="1">
    <source>
        <dbReference type="Pfam" id="PF04851"/>
    </source>
</evidence>
<comment type="caution">
    <text evidence="3">The sequence shown here is derived from an EMBL/GenBank/DDBJ whole genome shotgun (WGS) entry which is preliminary data.</text>
</comment>
<evidence type="ECO:0000313" key="3">
    <source>
        <dbReference type="EMBL" id="MBE7324579.1"/>
    </source>
</evidence>
<dbReference type="Gene3D" id="3.40.50.300">
    <property type="entry name" value="P-loop containing nucleotide triphosphate hydrolases"/>
    <property type="match status" value="2"/>
</dbReference>
<keyword evidence="3" id="KW-0547">Nucleotide-binding</keyword>
<reference evidence="3 4" key="1">
    <citation type="submission" date="2020-10" db="EMBL/GenBank/DDBJ databases">
        <title>Nocardioides sp. isolated from sludge.</title>
        <authorList>
            <person name="Zhang X."/>
        </authorList>
    </citation>
    <scope>NUCLEOTIDE SEQUENCE [LARGE SCALE GENOMIC DNA]</scope>
    <source>
        <strain evidence="3 4">Y6</strain>
    </source>
</reference>
<keyword evidence="3" id="KW-0067">ATP-binding</keyword>
<evidence type="ECO:0000259" key="2">
    <source>
        <dbReference type="Pfam" id="PF19778"/>
    </source>
</evidence>
<keyword evidence="3" id="KW-0378">Hydrolase</keyword>
<dbReference type="InterPro" id="IPR006935">
    <property type="entry name" value="Helicase/UvrB_N"/>
</dbReference>
<dbReference type="Pfam" id="PF04851">
    <property type="entry name" value="ResIII"/>
    <property type="match status" value="1"/>
</dbReference>
<keyword evidence="3" id="KW-0347">Helicase</keyword>
<gene>
    <name evidence="3" type="ORF">IEQ44_07935</name>
</gene>
<organism evidence="3 4">
    <name type="scientific">Nocardioides malaquae</name>
    <dbReference type="NCBI Taxonomy" id="2773426"/>
    <lineage>
        <taxon>Bacteria</taxon>
        <taxon>Bacillati</taxon>
        <taxon>Actinomycetota</taxon>
        <taxon>Actinomycetes</taxon>
        <taxon>Propionibacteriales</taxon>
        <taxon>Nocardioidaceae</taxon>
        <taxon>Nocardioides</taxon>
    </lineage>
</organism>
<feature type="domain" description="Helicase/UvrB N-terminal" evidence="1">
    <location>
        <begin position="101"/>
        <end position="260"/>
    </location>
</feature>
<evidence type="ECO:0000313" key="4">
    <source>
        <dbReference type="Proteomes" id="UP000756387"/>
    </source>
</evidence>